<dbReference type="Gene3D" id="1.10.1200.10">
    <property type="entry name" value="ACP-like"/>
    <property type="match status" value="1"/>
</dbReference>
<gene>
    <name evidence="2" type="ORF">DFP90_11633</name>
</gene>
<proteinExistence type="predicted"/>
<evidence type="ECO:0000313" key="3">
    <source>
        <dbReference type="Proteomes" id="UP000256845"/>
    </source>
</evidence>
<dbReference type="InterPro" id="IPR009081">
    <property type="entry name" value="PP-bd_ACP"/>
</dbReference>
<accession>A0A3D9H3Z0</accession>
<dbReference type="SUPFAM" id="SSF47336">
    <property type="entry name" value="ACP-like"/>
    <property type="match status" value="1"/>
</dbReference>
<dbReference type="InterPro" id="IPR036736">
    <property type="entry name" value="ACP-like_sf"/>
</dbReference>
<name>A0A3D9H3Z0_9PROT</name>
<dbReference type="Proteomes" id="UP000256845">
    <property type="component" value="Unassembled WGS sequence"/>
</dbReference>
<protein>
    <submittedName>
        <fullName evidence="2">Acyl carrier protein</fullName>
    </submittedName>
</protein>
<dbReference type="RefSeq" id="WP_115939244.1">
    <property type="nucleotide sequence ID" value="NZ_QRDW01000016.1"/>
</dbReference>
<evidence type="ECO:0000259" key="1">
    <source>
        <dbReference type="PROSITE" id="PS50075"/>
    </source>
</evidence>
<comment type="caution">
    <text evidence="2">The sequence shown here is derived from an EMBL/GenBank/DDBJ whole genome shotgun (WGS) entry which is preliminary data.</text>
</comment>
<dbReference type="PROSITE" id="PS50075">
    <property type="entry name" value="CARRIER"/>
    <property type="match status" value="1"/>
</dbReference>
<evidence type="ECO:0000313" key="2">
    <source>
        <dbReference type="EMBL" id="RED44192.1"/>
    </source>
</evidence>
<keyword evidence="3" id="KW-1185">Reference proteome</keyword>
<reference evidence="2 3" key="1">
    <citation type="submission" date="2018-07" db="EMBL/GenBank/DDBJ databases">
        <title>Genomic Encyclopedia of Type Strains, Phase III (KMG-III): the genomes of soil and plant-associated and newly described type strains.</title>
        <authorList>
            <person name="Whitman W."/>
        </authorList>
    </citation>
    <scope>NUCLEOTIDE SEQUENCE [LARGE SCALE GENOMIC DNA]</scope>
    <source>
        <strain evidence="2 3">CECT 8488</strain>
    </source>
</reference>
<sequence length="81" mass="8891">MTRDQIENTVIRLAAEAFDLPADNLSMTTSMEETRAWDSFAHVALVSGAEETFGLDLPPQESAYFETLSQVADALEKHMAG</sequence>
<organism evidence="2 3">
    <name type="scientific">Aestuariispira insulae</name>
    <dbReference type="NCBI Taxonomy" id="1461337"/>
    <lineage>
        <taxon>Bacteria</taxon>
        <taxon>Pseudomonadati</taxon>
        <taxon>Pseudomonadota</taxon>
        <taxon>Alphaproteobacteria</taxon>
        <taxon>Rhodospirillales</taxon>
        <taxon>Kiloniellaceae</taxon>
        <taxon>Aestuariispira</taxon>
    </lineage>
</organism>
<dbReference type="EMBL" id="QRDW01000016">
    <property type="protein sequence ID" value="RED44192.1"/>
    <property type="molecule type" value="Genomic_DNA"/>
</dbReference>
<feature type="domain" description="Carrier" evidence="1">
    <location>
        <begin position="1"/>
        <end position="79"/>
    </location>
</feature>
<dbReference type="OrthoDB" id="9811033at2"/>
<dbReference type="AlphaFoldDB" id="A0A3D9H3Z0"/>